<evidence type="ECO:0000256" key="6">
    <source>
        <dbReference type="RuleBase" id="RU000716"/>
    </source>
</evidence>
<dbReference type="PANTHER" id="PTHR43133">
    <property type="entry name" value="RNA POLYMERASE ECF-TYPE SIGMA FACTO"/>
    <property type="match status" value="1"/>
</dbReference>
<dbReference type="Proteomes" id="UP000831782">
    <property type="component" value="Chromosome"/>
</dbReference>
<dbReference type="SUPFAM" id="SSF88946">
    <property type="entry name" value="Sigma2 domain of RNA polymerase sigma factors"/>
    <property type="match status" value="1"/>
</dbReference>
<evidence type="ECO:0000313" key="10">
    <source>
        <dbReference type="Proteomes" id="UP000831782"/>
    </source>
</evidence>
<keyword evidence="4 6" id="KW-0238">DNA-binding</keyword>
<sequence length="179" mass="21480">MKTTFEDLYDKYHQDLFQYIFYLVKDKAQAEDLIQEVYIKVLSAYSSFNGDSAEKTWLFSIARHTTFDYFRKLKRKRMKIQDFFNWEDDGEKLTSTMEEPEDSILHNDEMHQVYHCLDQCTVDQKQVVILRYIQEFSIKETAEILKWSTSKVKTTQHRALKVLQTCMMTSSEKEDVNHE</sequence>
<feature type="domain" description="RNA polymerase sigma factor 70 region 4 type 2" evidence="8">
    <location>
        <begin position="112"/>
        <end position="161"/>
    </location>
</feature>
<reference evidence="9 10" key="1">
    <citation type="submission" date="2022-04" db="EMBL/GenBank/DDBJ databases">
        <title>Gracilibacillus sp. isolated from saltern.</title>
        <authorList>
            <person name="Won M."/>
            <person name="Lee C.-M."/>
            <person name="Woen H.-Y."/>
            <person name="Kwon S.-W."/>
        </authorList>
    </citation>
    <scope>NUCLEOTIDE SEQUENCE [LARGE SCALE GENOMIC DNA]</scope>
    <source>
        <strain evidence="9 10">SSWR10-1</strain>
    </source>
</reference>
<keyword evidence="3 6" id="KW-0731">Sigma factor</keyword>
<evidence type="ECO:0000256" key="2">
    <source>
        <dbReference type="ARBA" id="ARBA00023015"/>
    </source>
</evidence>
<evidence type="ECO:0000256" key="1">
    <source>
        <dbReference type="ARBA" id="ARBA00010641"/>
    </source>
</evidence>
<dbReference type="CDD" id="cd06171">
    <property type="entry name" value="Sigma70_r4"/>
    <property type="match status" value="1"/>
</dbReference>
<dbReference type="Pfam" id="PF08281">
    <property type="entry name" value="Sigma70_r4_2"/>
    <property type="match status" value="1"/>
</dbReference>
<dbReference type="InterPro" id="IPR039425">
    <property type="entry name" value="RNA_pol_sigma-70-like"/>
</dbReference>
<organism evidence="9 10">
    <name type="scientific">Gracilibacillus caseinilyticus</name>
    <dbReference type="NCBI Taxonomy" id="2932256"/>
    <lineage>
        <taxon>Bacteria</taxon>
        <taxon>Bacillati</taxon>
        <taxon>Bacillota</taxon>
        <taxon>Bacilli</taxon>
        <taxon>Bacillales</taxon>
        <taxon>Bacillaceae</taxon>
        <taxon>Gracilibacillus</taxon>
    </lineage>
</organism>
<dbReference type="PROSITE" id="PS01063">
    <property type="entry name" value="SIGMA70_ECF"/>
    <property type="match status" value="1"/>
</dbReference>
<keyword evidence="10" id="KW-1185">Reference proteome</keyword>
<accession>A0ABY4F259</accession>
<dbReference type="Gene3D" id="1.10.1740.10">
    <property type="match status" value="1"/>
</dbReference>
<dbReference type="InterPro" id="IPR007627">
    <property type="entry name" value="RNA_pol_sigma70_r2"/>
</dbReference>
<dbReference type="InterPro" id="IPR014284">
    <property type="entry name" value="RNA_pol_sigma-70_dom"/>
</dbReference>
<dbReference type="InterPro" id="IPR013325">
    <property type="entry name" value="RNA_pol_sigma_r2"/>
</dbReference>
<comment type="similarity">
    <text evidence="1 6">Belongs to the sigma-70 factor family. ECF subfamily.</text>
</comment>
<dbReference type="InterPro" id="IPR013249">
    <property type="entry name" value="RNA_pol_sigma70_r4_t2"/>
</dbReference>
<dbReference type="Gene3D" id="1.10.10.10">
    <property type="entry name" value="Winged helix-like DNA-binding domain superfamily/Winged helix DNA-binding domain"/>
    <property type="match status" value="1"/>
</dbReference>
<dbReference type="EMBL" id="CP095072">
    <property type="protein sequence ID" value="UOQ50623.1"/>
    <property type="molecule type" value="Genomic_DNA"/>
</dbReference>
<dbReference type="NCBIfam" id="TIGR02937">
    <property type="entry name" value="sigma70-ECF"/>
    <property type="match status" value="1"/>
</dbReference>
<dbReference type="Pfam" id="PF04542">
    <property type="entry name" value="Sigma70_r2"/>
    <property type="match status" value="1"/>
</dbReference>
<gene>
    <name evidence="9" type="ORF">MUN88_15995</name>
</gene>
<dbReference type="InterPro" id="IPR036388">
    <property type="entry name" value="WH-like_DNA-bd_sf"/>
</dbReference>
<evidence type="ECO:0000259" key="8">
    <source>
        <dbReference type="Pfam" id="PF08281"/>
    </source>
</evidence>
<keyword evidence="2 6" id="KW-0805">Transcription regulation</keyword>
<evidence type="ECO:0000256" key="5">
    <source>
        <dbReference type="ARBA" id="ARBA00023163"/>
    </source>
</evidence>
<proteinExistence type="inferred from homology"/>
<dbReference type="InterPro" id="IPR013324">
    <property type="entry name" value="RNA_pol_sigma_r3/r4-like"/>
</dbReference>
<evidence type="ECO:0000313" key="9">
    <source>
        <dbReference type="EMBL" id="UOQ50623.1"/>
    </source>
</evidence>
<protein>
    <recommendedName>
        <fullName evidence="6">RNA polymerase sigma factor</fullName>
    </recommendedName>
</protein>
<dbReference type="InterPro" id="IPR000838">
    <property type="entry name" value="RNA_pol_sigma70_ECF_CS"/>
</dbReference>
<evidence type="ECO:0000256" key="3">
    <source>
        <dbReference type="ARBA" id="ARBA00023082"/>
    </source>
</evidence>
<dbReference type="SUPFAM" id="SSF88659">
    <property type="entry name" value="Sigma3 and sigma4 domains of RNA polymerase sigma factors"/>
    <property type="match status" value="1"/>
</dbReference>
<dbReference type="PANTHER" id="PTHR43133:SF60">
    <property type="entry name" value="RNA POLYMERASE SIGMA FACTOR SIGV"/>
    <property type="match status" value="1"/>
</dbReference>
<evidence type="ECO:0000259" key="7">
    <source>
        <dbReference type="Pfam" id="PF04542"/>
    </source>
</evidence>
<name>A0ABY4F259_9BACI</name>
<feature type="domain" description="RNA polymerase sigma-70 region 2" evidence="7">
    <location>
        <begin position="8"/>
        <end position="75"/>
    </location>
</feature>
<evidence type="ECO:0000256" key="4">
    <source>
        <dbReference type="ARBA" id="ARBA00023125"/>
    </source>
</evidence>
<keyword evidence="5 6" id="KW-0804">Transcription</keyword>